<evidence type="ECO:0000259" key="6">
    <source>
        <dbReference type="Pfam" id="PF01957"/>
    </source>
</evidence>
<dbReference type="PANTHER" id="PTHR33507">
    <property type="entry name" value="INNER MEMBRANE PROTEIN YBBJ"/>
    <property type="match status" value="1"/>
</dbReference>
<dbReference type="EMBL" id="ASJR01000021">
    <property type="protein sequence ID" value="ERP31056.1"/>
    <property type="molecule type" value="Genomic_DNA"/>
</dbReference>
<dbReference type="InterPro" id="IPR052165">
    <property type="entry name" value="Membrane_assoc_protease"/>
</dbReference>
<dbReference type="eggNOG" id="COG1030">
    <property type="taxonomic scope" value="Bacteria"/>
</dbReference>
<dbReference type="Proteomes" id="UP000017148">
    <property type="component" value="Unassembled WGS sequence"/>
</dbReference>
<dbReference type="Pfam" id="PF01957">
    <property type="entry name" value="NfeD"/>
    <property type="match status" value="1"/>
</dbReference>
<dbReference type="InterPro" id="IPR029045">
    <property type="entry name" value="ClpP/crotonase-like_dom_sf"/>
</dbReference>
<keyword evidence="3 5" id="KW-1133">Transmembrane helix</keyword>
<comment type="subcellular location">
    <subcellularLocation>
        <location evidence="1">Membrane</location>
        <topology evidence="1">Multi-pass membrane protein</topology>
    </subcellularLocation>
</comment>
<dbReference type="SUPFAM" id="SSF141322">
    <property type="entry name" value="NfeD domain-like"/>
    <property type="match status" value="1"/>
</dbReference>
<feature type="transmembrane region" description="Helical" evidence="5">
    <location>
        <begin position="363"/>
        <end position="382"/>
    </location>
</feature>
<feature type="transmembrane region" description="Helical" evidence="5">
    <location>
        <begin position="243"/>
        <end position="264"/>
    </location>
</feature>
<dbReference type="GO" id="GO:0006508">
    <property type="term" value="P:proteolysis"/>
    <property type="evidence" value="ECO:0007669"/>
    <property type="project" value="UniProtKB-KW"/>
</dbReference>
<dbReference type="RefSeq" id="WP_022637493.1">
    <property type="nucleotide sequence ID" value="NZ_ASJR01000021.1"/>
</dbReference>
<evidence type="ECO:0000256" key="1">
    <source>
        <dbReference type="ARBA" id="ARBA00004141"/>
    </source>
</evidence>
<feature type="transmembrane region" description="Helical" evidence="5">
    <location>
        <begin position="319"/>
        <end position="343"/>
    </location>
</feature>
<keyword evidence="4 5" id="KW-0472">Membrane</keyword>
<protein>
    <submittedName>
        <fullName evidence="9">Serine protease, ClpP class</fullName>
    </submittedName>
</protein>
<feature type="domain" description="NfeD integral membrane" evidence="7">
    <location>
        <begin position="250"/>
        <end position="378"/>
    </location>
</feature>
<accession>U7D654</accession>
<dbReference type="Gene3D" id="2.40.50.140">
    <property type="entry name" value="Nucleic acid-binding proteins"/>
    <property type="match status" value="1"/>
</dbReference>
<evidence type="ECO:0000259" key="8">
    <source>
        <dbReference type="Pfam" id="PF25145"/>
    </source>
</evidence>
<evidence type="ECO:0000256" key="3">
    <source>
        <dbReference type="ARBA" id="ARBA00022989"/>
    </source>
</evidence>
<dbReference type="InterPro" id="IPR056739">
    <property type="entry name" value="NfeD_membrane"/>
</dbReference>
<name>U7D654_9BACT</name>
<feature type="transmembrane region" description="Helical" evidence="5">
    <location>
        <begin position="271"/>
        <end position="288"/>
    </location>
</feature>
<gene>
    <name evidence="9" type="ORF">CALK_2085</name>
</gene>
<dbReference type="GO" id="GO:0005886">
    <property type="term" value="C:plasma membrane"/>
    <property type="evidence" value="ECO:0007669"/>
    <property type="project" value="TreeGrafter"/>
</dbReference>
<dbReference type="Pfam" id="PF24961">
    <property type="entry name" value="NfeD_membrane"/>
    <property type="match status" value="1"/>
</dbReference>
<dbReference type="OrthoDB" id="9806253at2"/>
<evidence type="ECO:0000313" key="9">
    <source>
        <dbReference type="EMBL" id="ERP31056.1"/>
    </source>
</evidence>
<dbReference type="GO" id="GO:0008233">
    <property type="term" value="F:peptidase activity"/>
    <property type="evidence" value="ECO:0007669"/>
    <property type="project" value="UniProtKB-KW"/>
</dbReference>
<comment type="caution">
    <text evidence="9">The sequence shown here is derived from an EMBL/GenBank/DDBJ whole genome shotgun (WGS) entry which is preliminary data.</text>
</comment>
<keyword evidence="9" id="KW-0378">Hydrolase</keyword>
<dbReference type="InterPro" id="IPR012340">
    <property type="entry name" value="NA-bd_OB-fold"/>
</dbReference>
<sequence length="472" mass="51351">MICGKVLLILVAAAWGVVAHVHHVTLTGMVDHSMEHLVTRALSQVEPEDTLLLTVDSDGGRIDAALSIADALHTAPAYTLAYVQHRALSAAALISLACDSFAMTDGSTIGDSAPVMMSQEGPQTLGEKIQSPLRAKMRAYAEHSGYPPLLAEAMVTENLRVYHLSYNDTHTFLSGAQYDRLDREEQNRAELIVDETQLLTLTDREAYSFGFSLGSYASFSEFLSRRDIHVSGEEFTPSWSERLASRIAAFAPVLMALAMAALFIESRSPGIGIPGAVGAVLLLIVFSAQSLVGLAAHTELLIVVIGLTLLFVEAFILPGFGIAGILGLMSIAFAGVLSLQNFIIPDPELPWQEEIFLYNLSRMSYAFLVSLILVILFFKFVFPHVRRISSGIILESVMEGRNSDDTYATTLQSLVGKTGQVEQALRPTGTVRCGREIYDATSRGRYLDAGETVQIEGYSGRYLTVSPHVEDE</sequence>
<evidence type="ECO:0000256" key="5">
    <source>
        <dbReference type="SAM" id="Phobius"/>
    </source>
</evidence>
<keyword evidence="10" id="KW-1185">Reference proteome</keyword>
<keyword evidence="2 5" id="KW-0812">Transmembrane</keyword>
<evidence type="ECO:0000313" key="10">
    <source>
        <dbReference type="Proteomes" id="UP000017148"/>
    </source>
</evidence>
<feature type="domain" description="NfeD-like C-terminal" evidence="6">
    <location>
        <begin position="412"/>
        <end position="467"/>
    </location>
</feature>
<dbReference type="PANTHER" id="PTHR33507:SF3">
    <property type="entry name" value="INNER MEMBRANE PROTEIN YBBJ"/>
    <property type="match status" value="1"/>
</dbReference>
<feature type="transmembrane region" description="Helical" evidence="5">
    <location>
        <begin position="294"/>
        <end position="312"/>
    </location>
</feature>
<dbReference type="STRING" id="1313304.CALK_2085"/>
<dbReference type="CDD" id="cd07021">
    <property type="entry name" value="Clp_protease_NfeD_like"/>
    <property type="match status" value="1"/>
</dbReference>
<keyword evidence="9" id="KW-0645">Protease</keyword>
<dbReference type="Pfam" id="PF25145">
    <property type="entry name" value="NfeD1b_N"/>
    <property type="match status" value="1"/>
</dbReference>
<feature type="domain" description="NfeD1b N-terminal" evidence="8">
    <location>
        <begin position="21"/>
        <end position="165"/>
    </location>
</feature>
<evidence type="ECO:0000256" key="2">
    <source>
        <dbReference type="ARBA" id="ARBA00022692"/>
    </source>
</evidence>
<dbReference type="InterPro" id="IPR056738">
    <property type="entry name" value="NfeD1b_N"/>
</dbReference>
<dbReference type="AlphaFoldDB" id="U7D654"/>
<proteinExistence type="predicted"/>
<organism evidence="9 10">
    <name type="scientific">Chitinivibrio alkaliphilus ACht1</name>
    <dbReference type="NCBI Taxonomy" id="1313304"/>
    <lineage>
        <taxon>Bacteria</taxon>
        <taxon>Pseudomonadati</taxon>
        <taxon>Fibrobacterota</taxon>
        <taxon>Chitinivibrionia</taxon>
        <taxon>Chitinivibrionales</taxon>
        <taxon>Chitinivibrionaceae</taxon>
        <taxon>Chitinivibrio</taxon>
    </lineage>
</organism>
<dbReference type="Gene3D" id="3.90.226.10">
    <property type="entry name" value="2-enoyl-CoA Hydratase, Chain A, domain 1"/>
    <property type="match status" value="1"/>
</dbReference>
<reference evidence="9 10" key="1">
    <citation type="journal article" date="2013" name="Environ. Microbiol.">
        <title>Genome analysis of Chitinivibrio alkaliphilus gen. nov., sp. nov., a novel extremely haloalkaliphilic anaerobic chitinolytic bacterium from the candidate phylum Termite Group 3.</title>
        <authorList>
            <person name="Sorokin D.Y."/>
            <person name="Gumerov V.M."/>
            <person name="Rakitin A.L."/>
            <person name="Beletsky A.V."/>
            <person name="Damste J.S."/>
            <person name="Muyzer G."/>
            <person name="Mardanov A.V."/>
            <person name="Ravin N.V."/>
        </authorList>
    </citation>
    <scope>NUCLEOTIDE SEQUENCE [LARGE SCALE GENOMIC DNA]</scope>
    <source>
        <strain evidence="9 10">ACht1</strain>
    </source>
</reference>
<dbReference type="InterPro" id="IPR002810">
    <property type="entry name" value="NfeD-like_C"/>
</dbReference>
<evidence type="ECO:0000256" key="4">
    <source>
        <dbReference type="ARBA" id="ARBA00023136"/>
    </source>
</evidence>
<dbReference type="SUPFAM" id="SSF52096">
    <property type="entry name" value="ClpP/crotonase"/>
    <property type="match status" value="1"/>
</dbReference>
<evidence type="ECO:0000259" key="7">
    <source>
        <dbReference type="Pfam" id="PF24961"/>
    </source>
</evidence>